<dbReference type="InterPro" id="IPR011250">
    <property type="entry name" value="OMP/PagP_B-barrel"/>
</dbReference>
<dbReference type="RefSeq" id="WP_172343653.1">
    <property type="nucleotide sequence ID" value="NZ_CASTNK010000014.1"/>
</dbReference>
<keyword evidence="5" id="KW-1185">Reference proteome</keyword>
<name>A0ABX2B0B4_9BACT</name>
<evidence type="ECO:0000313" key="5">
    <source>
        <dbReference type="Proteomes" id="UP000820977"/>
    </source>
</evidence>
<evidence type="ECO:0000256" key="1">
    <source>
        <dbReference type="ARBA" id="ARBA00022729"/>
    </source>
</evidence>
<feature type="domain" description="Outer membrane protein beta-barrel" evidence="3">
    <location>
        <begin position="6"/>
        <end position="161"/>
    </location>
</feature>
<sequence>MKKIFTAAVALFMASSLSAQVYVGGGFGIGSAKYKNGETTEKNTTYKLLPEIGYHLNNKWAAGVVVGWQGADNGNKSFTVNPYARYTALHSKYVDVFCDGTVGYGHVNGVGDTYQIGLKPGVAINLNKRLSFVTHVGFIGYNQSSERTDHGKYKSKEWGIDLDSNNITFSILYNL</sequence>
<protein>
    <submittedName>
        <fullName evidence="4">Outer membrane beta-barrel protein</fullName>
    </submittedName>
</protein>
<dbReference type="Proteomes" id="UP000820977">
    <property type="component" value="Unassembled WGS sequence"/>
</dbReference>
<comment type="caution">
    <text evidence="4">The sequence shown here is derived from an EMBL/GenBank/DDBJ whole genome shotgun (WGS) entry which is preliminary data.</text>
</comment>
<organism evidence="4 5">
    <name type="scientific">Xylanibacter caecicola</name>
    <dbReference type="NCBI Taxonomy" id="2736294"/>
    <lineage>
        <taxon>Bacteria</taxon>
        <taxon>Pseudomonadati</taxon>
        <taxon>Bacteroidota</taxon>
        <taxon>Bacteroidia</taxon>
        <taxon>Bacteroidales</taxon>
        <taxon>Prevotellaceae</taxon>
        <taxon>Xylanibacter</taxon>
    </lineage>
</organism>
<feature type="chain" id="PRO_5045854270" evidence="2">
    <location>
        <begin position="22"/>
        <end position="175"/>
    </location>
</feature>
<dbReference type="InterPro" id="IPR027385">
    <property type="entry name" value="Beta-barrel_OMP"/>
</dbReference>
<accession>A0ABX2B0B4</accession>
<proteinExistence type="predicted"/>
<dbReference type="SUPFAM" id="SSF56925">
    <property type="entry name" value="OMPA-like"/>
    <property type="match status" value="1"/>
</dbReference>
<feature type="signal peptide" evidence="2">
    <location>
        <begin position="1"/>
        <end position="21"/>
    </location>
</feature>
<evidence type="ECO:0000259" key="3">
    <source>
        <dbReference type="Pfam" id="PF13505"/>
    </source>
</evidence>
<dbReference type="Pfam" id="PF13505">
    <property type="entry name" value="OMP_b-brl"/>
    <property type="match status" value="1"/>
</dbReference>
<gene>
    <name evidence="4" type="ORF">HPS54_01130</name>
</gene>
<keyword evidence="1 2" id="KW-0732">Signal</keyword>
<evidence type="ECO:0000256" key="2">
    <source>
        <dbReference type="SAM" id="SignalP"/>
    </source>
</evidence>
<reference evidence="4 5" key="1">
    <citation type="submission" date="2020-05" db="EMBL/GenBank/DDBJ databases">
        <title>Distinct polysaccharide utilization as determinants for interspecies competition between intestinal Prevotella spp.</title>
        <authorList>
            <person name="Galvez E.J.C."/>
            <person name="Iljazovic A."/>
            <person name="Strowig T."/>
        </authorList>
    </citation>
    <scope>NUCLEOTIDE SEQUENCE [LARGE SCALE GENOMIC DNA]</scope>
    <source>
        <strain evidence="4 5">PCHR</strain>
    </source>
</reference>
<evidence type="ECO:0000313" key="4">
    <source>
        <dbReference type="EMBL" id="NPE24130.1"/>
    </source>
</evidence>
<dbReference type="EMBL" id="JABKKJ010000001">
    <property type="protein sequence ID" value="NPE24130.1"/>
    <property type="molecule type" value="Genomic_DNA"/>
</dbReference>